<reference evidence="1 2" key="1">
    <citation type="submission" date="2011-05" db="EMBL/GenBank/DDBJ databases">
        <title>Complete sequence of chromosome 2 of Sphingobium chlorophenolicum L-1.</title>
        <authorList>
            <consortium name="US DOE Joint Genome Institute"/>
            <person name="Lucas S."/>
            <person name="Han J."/>
            <person name="Lapidus A."/>
            <person name="Cheng J.-F."/>
            <person name="Goodwin L."/>
            <person name="Pitluck S."/>
            <person name="Peters L."/>
            <person name="Daligault H."/>
            <person name="Han C."/>
            <person name="Tapia R."/>
            <person name="Land M."/>
            <person name="Hauser L."/>
            <person name="Kyrpides N."/>
            <person name="Ivanova N."/>
            <person name="Pagani I."/>
            <person name="Turner P."/>
            <person name="Copley S."/>
            <person name="Woyke T."/>
        </authorList>
    </citation>
    <scope>NUCLEOTIDE SEQUENCE [LARGE SCALE GENOMIC DNA]</scope>
    <source>
        <strain evidence="1 2">L-1</strain>
    </source>
</reference>
<name>F6F2V5_SPHCR</name>
<dbReference type="STRING" id="690566.Sphch_3152"/>
<dbReference type="KEGG" id="sch:Sphch_3152"/>
<proteinExistence type="predicted"/>
<dbReference type="EMBL" id="CP002799">
    <property type="protein sequence ID" value="AEG50767.1"/>
    <property type="molecule type" value="Genomic_DNA"/>
</dbReference>
<evidence type="ECO:0000313" key="1">
    <source>
        <dbReference type="EMBL" id="AEG50767.1"/>
    </source>
</evidence>
<protein>
    <submittedName>
        <fullName evidence="1">Uncharacterized protein</fullName>
    </submittedName>
</protein>
<keyword evidence="2" id="KW-1185">Reference proteome</keyword>
<dbReference type="AlphaFoldDB" id="F6F2V5"/>
<dbReference type="RefSeq" id="WP_013848997.1">
    <property type="nucleotide sequence ID" value="NC_015594.1"/>
</dbReference>
<sequence length="251" mass="28609">MNNQDWNAHAVAALVEWAGPEFAATGRFNLLQAKLVEVASFWRKHDWDADIDRINDRAGWRANRERIGKTFDRLFVQMAEFEYPEVEVAMVAYLIENLPPNAAKALKAVNPELFLNHIRDSLIAARNLASSTRGKHPTVTSRHHIWDRLGFRDGEWWGPLIIKRIQPNNLPARHIAVGVALADVVARFGPYASRFIDGNPSRPAKIERDTPWTVLSHFTLPDEDGLPPDPATLSRLVRHQHRKPLYIRDPS</sequence>
<dbReference type="HOGENOM" id="CLU_1106559_0_0_5"/>
<gene>
    <name evidence="1" type="ORF">Sphch_3152</name>
</gene>
<evidence type="ECO:0000313" key="2">
    <source>
        <dbReference type="Proteomes" id="UP000007150"/>
    </source>
</evidence>
<dbReference type="Proteomes" id="UP000007150">
    <property type="component" value="Chromosome 2"/>
</dbReference>
<accession>F6F2V5</accession>
<organism evidence="1 2">
    <name type="scientific">Sphingobium chlorophenolicum L-1</name>
    <dbReference type="NCBI Taxonomy" id="690566"/>
    <lineage>
        <taxon>Bacteria</taxon>
        <taxon>Pseudomonadati</taxon>
        <taxon>Pseudomonadota</taxon>
        <taxon>Alphaproteobacteria</taxon>
        <taxon>Sphingomonadales</taxon>
        <taxon>Sphingomonadaceae</taxon>
        <taxon>Sphingobium</taxon>
    </lineage>
</organism>